<feature type="transmembrane region" description="Helical" evidence="1">
    <location>
        <begin position="23"/>
        <end position="43"/>
    </location>
</feature>
<protein>
    <recommendedName>
        <fullName evidence="4">PH domain-containing protein</fullName>
    </recommendedName>
</protein>
<comment type="caution">
    <text evidence="2">The sequence shown here is derived from an EMBL/GenBank/DDBJ whole genome shotgun (WGS) entry which is preliminary data.</text>
</comment>
<dbReference type="OrthoDB" id="7992585at2"/>
<feature type="transmembrane region" description="Helical" evidence="1">
    <location>
        <begin position="55"/>
        <end position="76"/>
    </location>
</feature>
<dbReference type="RefSeq" id="WP_111434097.1">
    <property type="nucleotide sequence ID" value="NZ_JACIGG010000018.1"/>
</dbReference>
<organism evidence="2 3">
    <name type="scientific">Rhodobium orientis</name>
    <dbReference type="NCBI Taxonomy" id="34017"/>
    <lineage>
        <taxon>Bacteria</taxon>
        <taxon>Pseudomonadati</taxon>
        <taxon>Pseudomonadota</taxon>
        <taxon>Alphaproteobacteria</taxon>
        <taxon>Hyphomicrobiales</taxon>
        <taxon>Rhodobiaceae</taxon>
        <taxon>Rhodobium</taxon>
    </lineage>
</organism>
<name>A0A327JMV1_9HYPH</name>
<reference evidence="2 3" key="1">
    <citation type="submission" date="2017-07" db="EMBL/GenBank/DDBJ databases">
        <title>Draft Genome Sequences of Select Purple Nonsulfur Bacteria.</title>
        <authorList>
            <person name="Lasarre B."/>
            <person name="Mckinlay J.B."/>
        </authorList>
    </citation>
    <scope>NUCLEOTIDE SEQUENCE [LARGE SCALE GENOMIC DNA]</scope>
    <source>
        <strain evidence="2 3">DSM 11290</strain>
    </source>
</reference>
<dbReference type="EMBL" id="NPEV01000015">
    <property type="protein sequence ID" value="RAI27749.1"/>
    <property type="molecule type" value="Genomic_DNA"/>
</dbReference>
<keyword evidence="1" id="KW-0812">Transmembrane</keyword>
<gene>
    <name evidence="2" type="ORF">CH339_09405</name>
</gene>
<evidence type="ECO:0000313" key="2">
    <source>
        <dbReference type="EMBL" id="RAI27749.1"/>
    </source>
</evidence>
<dbReference type="AlphaFoldDB" id="A0A327JMV1"/>
<evidence type="ECO:0008006" key="4">
    <source>
        <dbReference type="Google" id="ProtNLM"/>
    </source>
</evidence>
<proteinExistence type="predicted"/>
<sequence>MTTPDDPIDTQQTRYIGWHDGKIILILAGCACLLALFLHSSTLDGVGRHGFSHETVGIVGASFFGFMTLLMLLELLTHPKIAISLSPDGLKDARVSPDVIPWSAVSTLRIARYARSPNYLFLRIDPDVMGNMAWSPRGNLTRWWWRWTGRNEVALNTAGLAISFPDLVVLVRRYAIDHGGLREDANAKAPDPSILRRTSAVKQSLISDQLRNSRP</sequence>
<keyword evidence="1" id="KW-1133">Transmembrane helix</keyword>
<keyword evidence="1" id="KW-0472">Membrane</keyword>
<evidence type="ECO:0000256" key="1">
    <source>
        <dbReference type="SAM" id="Phobius"/>
    </source>
</evidence>
<keyword evidence="3" id="KW-1185">Reference proteome</keyword>
<dbReference type="Proteomes" id="UP000249299">
    <property type="component" value="Unassembled WGS sequence"/>
</dbReference>
<evidence type="ECO:0000313" key="3">
    <source>
        <dbReference type="Proteomes" id="UP000249299"/>
    </source>
</evidence>
<accession>A0A327JMV1</accession>